<accession>A0ABZ2M5A7</accession>
<organism evidence="2 3">
    <name type="scientific">Pendulispora albinea</name>
    <dbReference type="NCBI Taxonomy" id="2741071"/>
    <lineage>
        <taxon>Bacteria</taxon>
        <taxon>Pseudomonadati</taxon>
        <taxon>Myxococcota</taxon>
        <taxon>Myxococcia</taxon>
        <taxon>Myxococcales</taxon>
        <taxon>Sorangiineae</taxon>
        <taxon>Pendulisporaceae</taxon>
        <taxon>Pendulispora</taxon>
    </lineage>
</organism>
<protein>
    <submittedName>
        <fullName evidence="2">Uncharacterized protein</fullName>
    </submittedName>
</protein>
<feature type="region of interest" description="Disordered" evidence="1">
    <location>
        <begin position="105"/>
        <end position="127"/>
    </location>
</feature>
<keyword evidence="3" id="KW-1185">Reference proteome</keyword>
<gene>
    <name evidence="2" type="ORF">LZC94_04975</name>
</gene>
<evidence type="ECO:0000313" key="3">
    <source>
        <dbReference type="Proteomes" id="UP001370348"/>
    </source>
</evidence>
<proteinExistence type="predicted"/>
<feature type="region of interest" description="Disordered" evidence="1">
    <location>
        <begin position="1"/>
        <end position="25"/>
    </location>
</feature>
<name>A0ABZ2M5A7_9BACT</name>
<evidence type="ECO:0000313" key="2">
    <source>
        <dbReference type="EMBL" id="WXB16631.1"/>
    </source>
</evidence>
<dbReference type="Proteomes" id="UP001370348">
    <property type="component" value="Chromosome"/>
</dbReference>
<sequence>MRKLSRLFATKEASRGAAPRRRRKVALAGAAESSAKLRAAAPVDVDASLADDGVDGADGVQALELEERILAERARYAGHALPNLAGFAATPRPLDSGIDVTQQGLLDTNGSDDAGEAGDAGDLAPPSRLSPIPFDSGIYVSSRFTNADPNLVRQVTLVVYEWHNVEPGTLSWVFPSVQAALAAARAMRNAVKWAIVAGRRTAKVDVDSERASGFVLAEQAG</sequence>
<dbReference type="EMBL" id="CP089984">
    <property type="protein sequence ID" value="WXB16631.1"/>
    <property type="molecule type" value="Genomic_DNA"/>
</dbReference>
<dbReference type="RefSeq" id="WP_394826258.1">
    <property type="nucleotide sequence ID" value="NZ_CP089984.1"/>
</dbReference>
<evidence type="ECO:0000256" key="1">
    <source>
        <dbReference type="SAM" id="MobiDB-lite"/>
    </source>
</evidence>
<reference evidence="2 3" key="1">
    <citation type="submission" date="2021-12" db="EMBL/GenBank/DDBJ databases">
        <title>Discovery of the Pendulisporaceae a myxobacterial family with distinct sporulation behavior and unique specialized metabolism.</title>
        <authorList>
            <person name="Garcia R."/>
            <person name="Popoff A."/>
            <person name="Bader C.D."/>
            <person name="Loehr J."/>
            <person name="Walesch S."/>
            <person name="Walt C."/>
            <person name="Boldt J."/>
            <person name="Bunk B."/>
            <person name="Haeckl F.J.F.P.J."/>
            <person name="Gunesch A.P."/>
            <person name="Birkelbach J."/>
            <person name="Nuebel U."/>
            <person name="Pietschmann T."/>
            <person name="Bach T."/>
            <person name="Mueller R."/>
        </authorList>
    </citation>
    <scope>NUCLEOTIDE SEQUENCE [LARGE SCALE GENOMIC DNA]</scope>
    <source>
        <strain evidence="2 3">MSr11954</strain>
    </source>
</reference>